<evidence type="ECO:0000313" key="2">
    <source>
        <dbReference type="Proteomes" id="UP000003280"/>
    </source>
</evidence>
<keyword evidence="2" id="KW-1185">Reference proteome</keyword>
<comment type="caution">
    <text evidence="1">The sequence shown here is derived from an EMBL/GenBank/DDBJ whole genome shotgun (WGS) entry which is preliminary data.</text>
</comment>
<proteinExistence type="predicted"/>
<dbReference type="HOGENOM" id="CLU_3203246_0_0_9"/>
<name>E0NL56_9FIRM</name>
<sequence length="45" mass="5171">MILADCFNQSAPPLGKQVASHLLRLTAFVKLGVERIAWNFYYFIK</sequence>
<protein>
    <submittedName>
        <fullName evidence="1">Uncharacterized protein</fullName>
    </submittedName>
</protein>
<dbReference type="Proteomes" id="UP000003280">
    <property type="component" value="Unassembled WGS sequence"/>
</dbReference>
<organism evidence="1 2">
    <name type="scientific">Peptoniphilus duerdenii ATCC BAA-1640</name>
    <dbReference type="NCBI Taxonomy" id="862517"/>
    <lineage>
        <taxon>Bacteria</taxon>
        <taxon>Bacillati</taxon>
        <taxon>Bacillota</taxon>
        <taxon>Tissierellia</taxon>
        <taxon>Tissierellales</taxon>
        <taxon>Peptoniphilaceae</taxon>
        <taxon>Peptoniphilus</taxon>
    </lineage>
</organism>
<gene>
    <name evidence="1" type="ORF">HMPREF9225_0895</name>
</gene>
<dbReference type="AlphaFoldDB" id="E0NL56"/>
<accession>E0NL56</accession>
<dbReference type="EMBL" id="AEEH01000034">
    <property type="protein sequence ID" value="EFM25489.1"/>
    <property type="molecule type" value="Genomic_DNA"/>
</dbReference>
<reference evidence="1 2" key="1">
    <citation type="submission" date="2010-07" db="EMBL/GenBank/DDBJ databases">
        <authorList>
            <person name="Muzny D."/>
            <person name="Qin X."/>
            <person name="Deng J."/>
            <person name="Jiang H."/>
            <person name="Liu Y."/>
            <person name="Qu J."/>
            <person name="Song X.-Z."/>
            <person name="Zhang L."/>
            <person name="Thornton R."/>
            <person name="Coyle M."/>
            <person name="Francisco L."/>
            <person name="Jackson L."/>
            <person name="Javaid M."/>
            <person name="Korchina V."/>
            <person name="Kovar C."/>
            <person name="Mata R."/>
            <person name="Mathew T."/>
            <person name="Ngo R."/>
            <person name="Nguyen L."/>
            <person name="Nguyen N."/>
            <person name="Okwuonu G."/>
            <person name="Ongeri F."/>
            <person name="Pham C."/>
            <person name="Simmons D."/>
            <person name="Wilczek-Boney K."/>
            <person name="Hale W."/>
            <person name="Jakkamsetti A."/>
            <person name="Pham P."/>
            <person name="Ruth R."/>
            <person name="San Lucas F."/>
            <person name="Warren J."/>
            <person name="Zhang J."/>
            <person name="Zhao Z."/>
            <person name="Zhou C."/>
            <person name="Zhu D."/>
            <person name="Lee S."/>
            <person name="Bess C."/>
            <person name="Blankenburg K."/>
            <person name="Forbes L."/>
            <person name="Fu Q."/>
            <person name="Gubbala S."/>
            <person name="Hirani K."/>
            <person name="Jayaseelan J.C."/>
            <person name="Lara F."/>
            <person name="Munidasa M."/>
            <person name="Palculict T."/>
            <person name="Patil S."/>
            <person name="Pu L.-L."/>
            <person name="Saada N."/>
            <person name="Tang L."/>
            <person name="Weissenberger G."/>
            <person name="Zhu Y."/>
            <person name="Hemphill L."/>
            <person name="Shang Y."/>
            <person name="Youmans B."/>
            <person name="Ayvaz T."/>
            <person name="Ross M."/>
            <person name="Santibanez J."/>
            <person name="Aqrawi P."/>
            <person name="Gross S."/>
            <person name="Joshi V."/>
            <person name="Fowler G."/>
            <person name="Nazareth L."/>
            <person name="Reid J."/>
            <person name="Worley K."/>
            <person name="Petrosino J."/>
            <person name="Highlander S."/>
            <person name="Gibbs R."/>
        </authorList>
    </citation>
    <scope>NUCLEOTIDE SEQUENCE [LARGE SCALE GENOMIC DNA]</scope>
    <source>
        <strain evidence="1 2">ATCC BAA-1640</strain>
    </source>
</reference>
<dbReference type="STRING" id="862517.HMPREF9225_0895"/>
<evidence type="ECO:0000313" key="1">
    <source>
        <dbReference type="EMBL" id="EFM25489.1"/>
    </source>
</evidence>